<dbReference type="GO" id="GO:0006102">
    <property type="term" value="P:isocitrate metabolic process"/>
    <property type="evidence" value="ECO:0007669"/>
    <property type="project" value="TreeGrafter"/>
</dbReference>
<dbReference type="Pfam" id="PF00180">
    <property type="entry name" value="Iso_dh"/>
    <property type="match status" value="1"/>
</dbReference>
<organism evidence="4 5">
    <name type="scientific">OM182 bacterium MED-G24</name>
    <dbReference type="NCBI Taxonomy" id="1986255"/>
    <lineage>
        <taxon>Bacteria</taxon>
        <taxon>Pseudomonadati</taxon>
        <taxon>Pseudomonadota</taxon>
        <taxon>Gammaproteobacteria</taxon>
        <taxon>OMG group</taxon>
        <taxon>OM182 clade</taxon>
    </lineage>
</organism>
<dbReference type="SUPFAM" id="SSF53659">
    <property type="entry name" value="Isocitrate/Isopropylmalate dehydrogenase-like"/>
    <property type="match status" value="1"/>
</dbReference>
<gene>
    <name evidence="4" type="ORF">CNE99_09250</name>
</gene>
<name>A0A2A5WKG5_9GAMM</name>
<dbReference type="EMBL" id="NTKD01000061">
    <property type="protein sequence ID" value="PDH36767.1"/>
    <property type="molecule type" value="Genomic_DNA"/>
</dbReference>
<accession>A0A2A5WKG5</accession>
<dbReference type="Gene3D" id="3.40.718.10">
    <property type="entry name" value="Isopropylmalate Dehydrogenase"/>
    <property type="match status" value="1"/>
</dbReference>
<comment type="similarity">
    <text evidence="1">Belongs to the isocitrate and isopropylmalate dehydrogenases family.</text>
</comment>
<dbReference type="InterPro" id="IPR024084">
    <property type="entry name" value="IsoPropMal-DH-like_dom"/>
</dbReference>
<protein>
    <submittedName>
        <fullName evidence="4">Homocitrate synthase</fullName>
    </submittedName>
</protein>
<dbReference type="InterPro" id="IPR019818">
    <property type="entry name" value="IsoCit/isopropylmalate_DH_CS"/>
</dbReference>
<dbReference type="PROSITE" id="PS00470">
    <property type="entry name" value="IDH_IMDH"/>
    <property type="match status" value="1"/>
</dbReference>
<dbReference type="SMART" id="SM01329">
    <property type="entry name" value="Iso_dh"/>
    <property type="match status" value="1"/>
</dbReference>
<reference evidence="4 5" key="1">
    <citation type="submission" date="2017-08" db="EMBL/GenBank/DDBJ databases">
        <title>Fine stratification of microbial communities through a metagenomic profile of the photic zone.</title>
        <authorList>
            <person name="Haro-Moreno J.M."/>
            <person name="Lopez-Perez M."/>
            <person name="De La Torre J."/>
            <person name="Picazo A."/>
            <person name="Camacho A."/>
            <person name="Rodriguez-Valera F."/>
        </authorList>
    </citation>
    <scope>NUCLEOTIDE SEQUENCE [LARGE SCALE GENOMIC DNA]</scope>
    <source>
        <strain evidence="4">MED-G24</strain>
    </source>
</reference>
<dbReference type="GO" id="GO:0006099">
    <property type="term" value="P:tricarboxylic acid cycle"/>
    <property type="evidence" value="ECO:0007669"/>
    <property type="project" value="TreeGrafter"/>
</dbReference>
<evidence type="ECO:0000256" key="2">
    <source>
        <dbReference type="ARBA" id="ARBA00023002"/>
    </source>
</evidence>
<evidence type="ECO:0000259" key="3">
    <source>
        <dbReference type="SMART" id="SM01329"/>
    </source>
</evidence>
<evidence type="ECO:0000313" key="5">
    <source>
        <dbReference type="Proteomes" id="UP000219327"/>
    </source>
</evidence>
<feature type="domain" description="Isopropylmalate dehydrogenase-like" evidence="3">
    <location>
        <begin position="5"/>
        <end position="348"/>
    </location>
</feature>
<comment type="caution">
    <text evidence="4">The sequence shown here is derived from an EMBL/GenBank/DDBJ whole genome shotgun (WGS) entry which is preliminary data.</text>
</comment>
<dbReference type="GO" id="GO:0004449">
    <property type="term" value="F:isocitrate dehydrogenase (NAD+) activity"/>
    <property type="evidence" value="ECO:0007669"/>
    <property type="project" value="TreeGrafter"/>
</dbReference>
<evidence type="ECO:0000256" key="1">
    <source>
        <dbReference type="ARBA" id="ARBA00007769"/>
    </source>
</evidence>
<dbReference type="Proteomes" id="UP000219327">
    <property type="component" value="Unassembled WGS sequence"/>
</dbReference>
<dbReference type="PANTHER" id="PTHR11835">
    <property type="entry name" value="DECARBOXYLATING DEHYDROGENASES-ISOCITRATE, ISOPROPYLMALATE, TARTRATE"/>
    <property type="match status" value="1"/>
</dbReference>
<keyword evidence="2" id="KW-0560">Oxidoreductase</keyword>
<dbReference type="PANTHER" id="PTHR11835:SF34">
    <property type="entry name" value="ISOCITRATE DEHYDROGENASE [NAD] SUBUNIT ALPHA, MITOCHONDRIAL"/>
    <property type="match status" value="1"/>
</dbReference>
<dbReference type="GO" id="GO:0000287">
    <property type="term" value="F:magnesium ion binding"/>
    <property type="evidence" value="ECO:0007669"/>
    <property type="project" value="InterPro"/>
</dbReference>
<sequence length="353" mass="38160">MSNKQVVVVDGDDSAPEAMIPSVALLESMDLPIDFHRPLIGQAAIDEIGTGFPAEAKAAIDASDATFFGSTSGACTAALFYLRWGRETYANVRPCRWIPGYQSPLAAPEGIDFVIIRENLEDLYLGLEGELSDLAALNLTSRNARKPITGMGPGKYAVKAITEVGSERVIRLAFELARKRDKKRKVTLTCKYNMLRVSDGLFLEVGQRLADDYPDIELETYIIDDFLCRMITKPHDLDVVVMPNLYGDIMSDGAAGLMGGLGLAASGCYGDDYAYFESAHGTAPDIKGMNIINPTATLVSAGMMLDYLGFAEASDNLTAAISQVYREGNALTPDQGGNASTTDFCRVVEEYLS</sequence>
<evidence type="ECO:0000313" key="4">
    <source>
        <dbReference type="EMBL" id="PDH36767.1"/>
    </source>
</evidence>
<dbReference type="AlphaFoldDB" id="A0A2A5WKG5"/>
<dbReference type="GO" id="GO:0051287">
    <property type="term" value="F:NAD binding"/>
    <property type="evidence" value="ECO:0007669"/>
    <property type="project" value="InterPro"/>
</dbReference>
<proteinExistence type="inferred from homology"/>